<keyword evidence="3" id="KW-1185">Reference proteome</keyword>
<evidence type="ECO:0000313" key="3">
    <source>
        <dbReference type="Proteomes" id="UP001497472"/>
    </source>
</evidence>
<dbReference type="Proteomes" id="UP001497472">
    <property type="component" value="Unassembled WGS sequence"/>
</dbReference>
<sequence length="250" mass="28203">MIKVSFLVTLSLAMCYAAIDIEKYLKICDRNSLEINECLVEAVQKGVKDLAGGSKDLGVPPLDPFLQKDLKMEYNNNQIQAKMVMSDIFVAGLSASTVKDARLKADEDNFHLEVDMFTPNVVVNGKYEGGGSYNSLKILANGLFNTSMTDLVYTWKLDGKPEVINGIMYVRIISFYMRPDVGTMTTFLTNENPESKPLTDLGIRITNENWRPLYKEFLPFAQSNWNKIGIRIANKIFLKVPYDTLFPNKS</sequence>
<dbReference type="InterPro" id="IPR038606">
    <property type="entry name" value="To_sf"/>
</dbReference>
<dbReference type="Pfam" id="PF06585">
    <property type="entry name" value="JHBP"/>
    <property type="match status" value="1"/>
</dbReference>
<dbReference type="SMART" id="SM00700">
    <property type="entry name" value="JHBP"/>
    <property type="match status" value="1"/>
</dbReference>
<name>A0AAV1IUZ1_9NEOP</name>
<organism evidence="2 3">
    <name type="scientific">Leptosia nina</name>
    <dbReference type="NCBI Taxonomy" id="320188"/>
    <lineage>
        <taxon>Eukaryota</taxon>
        <taxon>Metazoa</taxon>
        <taxon>Ecdysozoa</taxon>
        <taxon>Arthropoda</taxon>
        <taxon>Hexapoda</taxon>
        <taxon>Insecta</taxon>
        <taxon>Pterygota</taxon>
        <taxon>Neoptera</taxon>
        <taxon>Endopterygota</taxon>
        <taxon>Lepidoptera</taxon>
        <taxon>Glossata</taxon>
        <taxon>Ditrysia</taxon>
        <taxon>Papilionoidea</taxon>
        <taxon>Pieridae</taxon>
        <taxon>Pierinae</taxon>
        <taxon>Leptosia</taxon>
    </lineage>
</organism>
<dbReference type="GO" id="GO:0005615">
    <property type="term" value="C:extracellular space"/>
    <property type="evidence" value="ECO:0007669"/>
    <property type="project" value="TreeGrafter"/>
</dbReference>
<reference evidence="2 3" key="1">
    <citation type="submission" date="2023-11" db="EMBL/GenBank/DDBJ databases">
        <authorList>
            <person name="Okamura Y."/>
        </authorList>
    </citation>
    <scope>NUCLEOTIDE SEQUENCE [LARGE SCALE GENOMIC DNA]</scope>
</reference>
<evidence type="ECO:0000256" key="1">
    <source>
        <dbReference type="SAM" id="SignalP"/>
    </source>
</evidence>
<keyword evidence="1" id="KW-0732">Signal</keyword>
<dbReference type="PANTHER" id="PTHR11008">
    <property type="entry name" value="PROTEIN TAKEOUT-LIKE PROTEIN"/>
    <property type="match status" value="1"/>
</dbReference>
<proteinExistence type="predicted"/>
<dbReference type="EMBL" id="CAVLEF010000001">
    <property type="protein sequence ID" value="CAK1539940.1"/>
    <property type="molecule type" value="Genomic_DNA"/>
</dbReference>
<dbReference type="Gene3D" id="3.15.10.30">
    <property type="entry name" value="Haemolymph juvenile hormone binding protein"/>
    <property type="match status" value="1"/>
</dbReference>
<feature type="signal peptide" evidence="1">
    <location>
        <begin position="1"/>
        <end position="17"/>
    </location>
</feature>
<accession>A0AAV1IUZ1</accession>
<feature type="chain" id="PRO_5043830366" evidence="1">
    <location>
        <begin position="18"/>
        <end position="250"/>
    </location>
</feature>
<dbReference type="PANTHER" id="PTHR11008:SF18">
    <property type="entry name" value="BCDNA.GH05536-RELATED"/>
    <property type="match status" value="1"/>
</dbReference>
<gene>
    <name evidence="2" type="ORF">LNINA_LOCUS35</name>
</gene>
<evidence type="ECO:0000313" key="2">
    <source>
        <dbReference type="EMBL" id="CAK1539940.1"/>
    </source>
</evidence>
<comment type="caution">
    <text evidence="2">The sequence shown here is derived from an EMBL/GenBank/DDBJ whole genome shotgun (WGS) entry which is preliminary data.</text>
</comment>
<dbReference type="AlphaFoldDB" id="A0AAV1IUZ1"/>
<protein>
    <submittedName>
        <fullName evidence="2">Uncharacterized protein</fullName>
    </submittedName>
</protein>
<dbReference type="InterPro" id="IPR010562">
    <property type="entry name" value="Haemolymph_juvenile_hormone-bd"/>
</dbReference>